<proteinExistence type="predicted"/>
<evidence type="ECO:0008006" key="5">
    <source>
        <dbReference type="Google" id="ProtNLM"/>
    </source>
</evidence>
<feature type="region of interest" description="Disordered" evidence="1">
    <location>
        <begin position="1"/>
        <end position="23"/>
    </location>
</feature>
<dbReference type="AlphaFoldDB" id="A0A964BTZ4"/>
<sequence>MDSHRQTPKKKRRKSPQRGNPYRGVTTEISLKLILSWAIALAAIASLFRLLPYHLSQQAKLEELRIQVQETDARVSKLREQLNYNFDPQRTQSLMEQYSSLTSPNQSRIYWLPEDEKRGIRNR</sequence>
<dbReference type="RefSeq" id="WP_229641926.1">
    <property type="nucleotide sequence ID" value="NZ_JADWDC010000055.1"/>
</dbReference>
<protein>
    <recommendedName>
        <fullName evidence="5">Septum formation initiator</fullName>
    </recommendedName>
</protein>
<keyword evidence="2" id="KW-0812">Transmembrane</keyword>
<evidence type="ECO:0000313" key="3">
    <source>
        <dbReference type="EMBL" id="MCC0178821.1"/>
    </source>
</evidence>
<evidence type="ECO:0000256" key="2">
    <source>
        <dbReference type="SAM" id="Phobius"/>
    </source>
</evidence>
<evidence type="ECO:0000313" key="4">
    <source>
        <dbReference type="Proteomes" id="UP000729733"/>
    </source>
</evidence>
<keyword evidence="2" id="KW-1133">Transmembrane helix</keyword>
<name>A0A964BTZ4_9CYAN</name>
<dbReference type="EMBL" id="JADWDC010000055">
    <property type="protein sequence ID" value="MCC0178821.1"/>
    <property type="molecule type" value="Genomic_DNA"/>
</dbReference>
<gene>
    <name evidence="3" type="ORF">I4641_17775</name>
</gene>
<reference evidence="3" key="1">
    <citation type="journal article" date="2021" name="Antonie Van Leeuwenhoek">
        <title>Draft genome and description of Waterburya agarophytonicola gen. nov. sp. nov. (Pleurocapsales, Cyanobacteria): a seaweed symbiont.</title>
        <authorList>
            <person name="Bonthond G."/>
            <person name="Shalygin S."/>
            <person name="Bayer T."/>
            <person name="Weinberger F."/>
        </authorList>
    </citation>
    <scope>NUCLEOTIDE SEQUENCE</scope>
    <source>
        <strain evidence="3">KI4</strain>
    </source>
</reference>
<keyword evidence="4" id="KW-1185">Reference proteome</keyword>
<evidence type="ECO:0000256" key="1">
    <source>
        <dbReference type="SAM" id="MobiDB-lite"/>
    </source>
</evidence>
<comment type="caution">
    <text evidence="3">The sequence shown here is derived from an EMBL/GenBank/DDBJ whole genome shotgun (WGS) entry which is preliminary data.</text>
</comment>
<feature type="transmembrane region" description="Helical" evidence="2">
    <location>
        <begin position="29"/>
        <end position="51"/>
    </location>
</feature>
<accession>A0A964BTZ4</accession>
<organism evidence="3 4">
    <name type="scientific">Waterburya agarophytonicola KI4</name>
    <dbReference type="NCBI Taxonomy" id="2874699"/>
    <lineage>
        <taxon>Bacteria</taxon>
        <taxon>Bacillati</taxon>
        <taxon>Cyanobacteriota</taxon>
        <taxon>Cyanophyceae</taxon>
        <taxon>Pleurocapsales</taxon>
        <taxon>Hyellaceae</taxon>
        <taxon>Waterburya</taxon>
        <taxon>Waterburya agarophytonicola</taxon>
    </lineage>
</organism>
<dbReference type="Proteomes" id="UP000729733">
    <property type="component" value="Unassembled WGS sequence"/>
</dbReference>
<feature type="compositionally biased region" description="Basic residues" evidence="1">
    <location>
        <begin position="1"/>
        <end position="16"/>
    </location>
</feature>
<keyword evidence="2" id="KW-0472">Membrane</keyword>